<evidence type="ECO:0000259" key="10">
    <source>
        <dbReference type="PROSITE" id="PS50850"/>
    </source>
</evidence>
<evidence type="ECO:0000256" key="6">
    <source>
        <dbReference type="ARBA" id="ARBA00023136"/>
    </source>
</evidence>
<reference evidence="11 12" key="1">
    <citation type="journal article" date="2019" name="Environ. Microbiol.">
        <title>At the nexus of three kingdoms: the genome of the mycorrhizal fungus Gigaspora margarita provides insights into plant, endobacterial and fungal interactions.</title>
        <authorList>
            <person name="Venice F."/>
            <person name="Ghignone S."/>
            <person name="Salvioli di Fossalunga A."/>
            <person name="Amselem J."/>
            <person name="Novero M."/>
            <person name="Xianan X."/>
            <person name="Sedzielewska Toro K."/>
            <person name="Morin E."/>
            <person name="Lipzen A."/>
            <person name="Grigoriev I.V."/>
            <person name="Henrissat B."/>
            <person name="Martin F.M."/>
            <person name="Bonfante P."/>
        </authorList>
    </citation>
    <scope>NUCLEOTIDE SEQUENCE [LARGE SCALE GENOMIC DNA]</scope>
    <source>
        <strain evidence="11 12">BEG34</strain>
    </source>
</reference>
<feature type="transmembrane region" description="Helical" evidence="9">
    <location>
        <begin position="451"/>
        <end position="469"/>
    </location>
</feature>
<evidence type="ECO:0000256" key="1">
    <source>
        <dbReference type="ARBA" id="ARBA00004127"/>
    </source>
</evidence>
<feature type="transmembrane region" description="Helical" evidence="9">
    <location>
        <begin position="245"/>
        <end position="264"/>
    </location>
</feature>
<evidence type="ECO:0000256" key="7">
    <source>
        <dbReference type="ARBA" id="ARBA00044273"/>
    </source>
</evidence>
<feature type="compositionally biased region" description="Basic and acidic residues" evidence="8">
    <location>
        <begin position="15"/>
        <end position="34"/>
    </location>
</feature>
<feature type="transmembrane region" description="Helical" evidence="9">
    <location>
        <begin position="380"/>
        <end position="399"/>
    </location>
</feature>
<dbReference type="SUPFAM" id="SSF103473">
    <property type="entry name" value="MFS general substrate transporter"/>
    <property type="match status" value="1"/>
</dbReference>
<dbReference type="AlphaFoldDB" id="A0A8H4EKN0"/>
<dbReference type="GO" id="GO:0005886">
    <property type="term" value="C:plasma membrane"/>
    <property type="evidence" value="ECO:0007669"/>
    <property type="project" value="TreeGrafter"/>
</dbReference>
<feature type="transmembrane region" description="Helical" evidence="9">
    <location>
        <begin position="205"/>
        <end position="229"/>
    </location>
</feature>
<dbReference type="GO" id="GO:0022857">
    <property type="term" value="F:transmembrane transporter activity"/>
    <property type="evidence" value="ECO:0007669"/>
    <property type="project" value="InterPro"/>
</dbReference>
<evidence type="ECO:0000313" key="12">
    <source>
        <dbReference type="Proteomes" id="UP000439903"/>
    </source>
</evidence>
<evidence type="ECO:0000256" key="2">
    <source>
        <dbReference type="ARBA" id="ARBA00008335"/>
    </source>
</evidence>
<feature type="transmembrane region" description="Helical" evidence="9">
    <location>
        <begin position="411"/>
        <end position="430"/>
    </location>
</feature>
<proteinExistence type="inferred from homology"/>
<dbReference type="PRINTS" id="PR01036">
    <property type="entry name" value="TCRTETB"/>
</dbReference>
<comment type="similarity">
    <text evidence="2">Belongs to the major facilitator superfamily.</text>
</comment>
<comment type="caution">
    <text evidence="11">The sequence shown here is derived from an EMBL/GenBank/DDBJ whole genome shotgun (WGS) entry which is preliminary data.</text>
</comment>
<keyword evidence="5 9" id="KW-1133">Transmembrane helix</keyword>
<keyword evidence="4 9" id="KW-0812">Transmembrane</keyword>
<dbReference type="InterPro" id="IPR011701">
    <property type="entry name" value="MFS"/>
</dbReference>
<feature type="domain" description="Major facilitator superfamily (MFS) profile" evidence="10">
    <location>
        <begin position="54"/>
        <end position="542"/>
    </location>
</feature>
<feature type="transmembrane region" description="Helical" evidence="9">
    <location>
        <begin position="314"/>
        <end position="338"/>
    </location>
</feature>
<dbReference type="Proteomes" id="UP000439903">
    <property type="component" value="Unassembled WGS sequence"/>
</dbReference>
<evidence type="ECO:0000256" key="9">
    <source>
        <dbReference type="SAM" id="Phobius"/>
    </source>
</evidence>
<sequence length="549" mass="60028">MIEAPDSVAITVSNSHEEKEEKALNKTDSESIIKNNNNEDEKSTLLPFKELMLVFLALILAVFLSGLDQMIVATCLPKIISEFNSLDQITWIGTAYLLTSTTSQPISGKISDIFGRKPTFLLAIGTFLIASALCGASQNMIMLIVFRGLAGLGAGSIVNLLMIIMSDVTSQRDRGKYQGLVGAVWGLSTIVGPLTGGLFSDHLSWRWAFFINLPIGAVTVIIVILYLHLPKPSGSLIEKLKRIDYLGSILVFIGVVCLLLPTNWGGTTYPWNSPQIIILYIVSFILFSALVYVEVKVAAEPIIPAQLFKIRTAVANFIFNMLFGMAFYSMIFYTPLYFQVIKGVSATVSGLLILPLLLGLVIFSAITGLLTTYTGRVREFIWLGSLISIIGSVLISIYFNTDSTTGQQIGFLLIIGCGFGFVAQTTLLSIQSCVEIEYLATATAMYNFSRVIGGIFGVAILGAVFNGMLNEGLSTYYSQLPPGSFNIALAKNDALYLWELTDMQIRQNIMQIYVNALQAAYRVNVPILAGAFLSSLFIKHHVLQKTITK</sequence>
<evidence type="ECO:0000256" key="5">
    <source>
        <dbReference type="ARBA" id="ARBA00022989"/>
    </source>
</evidence>
<feature type="transmembrane region" description="Helical" evidence="9">
    <location>
        <begin position="519"/>
        <end position="538"/>
    </location>
</feature>
<dbReference type="Gene3D" id="1.20.1720.10">
    <property type="entry name" value="Multidrug resistance protein D"/>
    <property type="match status" value="1"/>
</dbReference>
<dbReference type="InterPro" id="IPR020846">
    <property type="entry name" value="MFS_dom"/>
</dbReference>
<protein>
    <recommendedName>
        <fullName evidence="7">MFS-type drug efflux transporter P55</fullName>
    </recommendedName>
</protein>
<keyword evidence="12" id="KW-1185">Reference proteome</keyword>
<dbReference type="OrthoDB" id="10021397at2759"/>
<dbReference type="GO" id="GO:0012505">
    <property type="term" value="C:endomembrane system"/>
    <property type="evidence" value="ECO:0007669"/>
    <property type="project" value="UniProtKB-SubCell"/>
</dbReference>
<feature type="transmembrane region" description="Helical" evidence="9">
    <location>
        <begin position="51"/>
        <end position="76"/>
    </location>
</feature>
<dbReference type="PROSITE" id="PS00216">
    <property type="entry name" value="SUGAR_TRANSPORT_1"/>
    <property type="match status" value="1"/>
</dbReference>
<feature type="transmembrane region" description="Helical" evidence="9">
    <location>
        <begin position="350"/>
        <end position="373"/>
    </location>
</feature>
<dbReference type="EMBL" id="WTPW01000502">
    <property type="protein sequence ID" value="KAF0504845.1"/>
    <property type="molecule type" value="Genomic_DNA"/>
</dbReference>
<dbReference type="Pfam" id="PF07690">
    <property type="entry name" value="MFS_1"/>
    <property type="match status" value="1"/>
</dbReference>
<name>A0A8H4EKN0_GIGMA</name>
<dbReference type="FunFam" id="1.20.1720.10:FF:000013">
    <property type="entry name" value="Related to multidrug resistance proteins"/>
    <property type="match status" value="1"/>
</dbReference>
<organism evidence="11 12">
    <name type="scientific">Gigaspora margarita</name>
    <dbReference type="NCBI Taxonomy" id="4874"/>
    <lineage>
        <taxon>Eukaryota</taxon>
        <taxon>Fungi</taxon>
        <taxon>Fungi incertae sedis</taxon>
        <taxon>Mucoromycota</taxon>
        <taxon>Glomeromycotina</taxon>
        <taxon>Glomeromycetes</taxon>
        <taxon>Diversisporales</taxon>
        <taxon>Gigasporaceae</taxon>
        <taxon>Gigaspora</taxon>
    </lineage>
</organism>
<dbReference type="CDD" id="cd17502">
    <property type="entry name" value="MFS_Azr1_MDR_like"/>
    <property type="match status" value="1"/>
</dbReference>
<feature type="transmembrane region" description="Helical" evidence="9">
    <location>
        <begin position="144"/>
        <end position="165"/>
    </location>
</feature>
<evidence type="ECO:0000313" key="11">
    <source>
        <dbReference type="EMBL" id="KAF0504845.1"/>
    </source>
</evidence>
<accession>A0A8H4EKN0</accession>
<evidence type="ECO:0000256" key="8">
    <source>
        <dbReference type="SAM" id="MobiDB-lite"/>
    </source>
</evidence>
<feature type="region of interest" description="Disordered" evidence="8">
    <location>
        <begin position="14"/>
        <end position="34"/>
    </location>
</feature>
<keyword evidence="3" id="KW-0813">Transport</keyword>
<feature type="transmembrane region" description="Helical" evidence="9">
    <location>
        <begin position="119"/>
        <end position="138"/>
    </location>
</feature>
<comment type="subcellular location">
    <subcellularLocation>
        <location evidence="1">Endomembrane system</location>
        <topology evidence="1">Multi-pass membrane protein</topology>
    </subcellularLocation>
</comment>
<evidence type="ECO:0000256" key="3">
    <source>
        <dbReference type="ARBA" id="ARBA00022448"/>
    </source>
</evidence>
<dbReference type="PROSITE" id="PS50850">
    <property type="entry name" value="MFS"/>
    <property type="match status" value="1"/>
</dbReference>
<evidence type="ECO:0000256" key="4">
    <source>
        <dbReference type="ARBA" id="ARBA00022692"/>
    </source>
</evidence>
<dbReference type="InterPro" id="IPR036259">
    <property type="entry name" value="MFS_trans_sf"/>
</dbReference>
<dbReference type="PANTHER" id="PTHR23501:SF191">
    <property type="entry name" value="VACUOLAR BASIC AMINO ACID TRANSPORTER 4"/>
    <property type="match status" value="1"/>
</dbReference>
<dbReference type="PANTHER" id="PTHR23501">
    <property type="entry name" value="MAJOR FACILITATOR SUPERFAMILY"/>
    <property type="match status" value="1"/>
</dbReference>
<keyword evidence="6 9" id="KW-0472">Membrane</keyword>
<dbReference type="InterPro" id="IPR005829">
    <property type="entry name" value="Sugar_transporter_CS"/>
</dbReference>
<dbReference type="Gene3D" id="1.20.1250.20">
    <property type="entry name" value="MFS general substrate transporter like domains"/>
    <property type="match status" value="1"/>
</dbReference>
<gene>
    <name evidence="11" type="ORF">F8M41_019457</name>
</gene>
<feature type="transmembrane region" description="Helical" evidence="9">
    <location>
        <begin position="276"/>
        <end position="293"/>
    </location>
</feature>